<name>A0A2B7YPZ4_POLH7</name>
<dbReference type="AlphaFoldDB" id="A0A2B7YPZ4"/>
<protein>
    <recommendedName>
        <fullName evidence="3">LisH domain-containing protein</fullName>
    </recommendedName>
</protein>
<evidence type="ECO:0008006" key="3">
    <source>
        <dbReference type="Google" id="ProtNLM"/>
    </source>
</evidence>
<dbReference type="InterPro" id="IPR036322">
    <property type="entry name" value="WD40_repeat_dom_sf"/>
</dbReference>
<dbReference type="InterPro" id="IPR015943">
    <property type="entry name" value="WD40/YVTN_repeat-like_dom_sf"/>
</dbReference>
<accession>A0A2B7YPZ4</accession>
<evidence type="ECO:0000313" key="2">
    <source>
        <dbReference type="Proteomes" id="UP000224634"/>
    </source>
</evidence>
<gene>
    <name evidence="1" type="ORF">AJ80_02666</name>
</gene>
<evidence type="ECO:0000313" key="1">
    <source>
        <dbReference type="EMBL" id="PGH23250.1"/>
    </source>
</evidence>
<sequence length="491" mass="53896">MTPPFTSPSILVARFLRSNNYSQTLSAFISEAGLPEDAGLGVSKEEGGESGLWTIERVLEEKRAFDITLKSERLEEVEEDGWSAPAPSQSTAVEIQNPSNILSVSVQQYARNVDRNEEPLTAPYSIIATAADRRLSIMDTMPGYPVVESYAGLVDSPILSCVCFQHGDYMAMTTMSGKLVLLRGSEILNVRHDHKKYAVQVVVHEEHNGARTFLATAGWDAKIFIYCLALTDETSSTLSICEPIATISLTTNPECILFMRNRETADLILLVSRCDSTNLYYYLVERSIPAEPTPADAARPYECKLLGKQNLAPHSNAWVAFSPSFFALNPRDPEVLAVATSSLPHLKLMIIRLLIPCATPLQADATQSVADRQNTETQATQALAALAIQNREDAAILVQANTMAPQTAYSTPQVVWRPDGSGVWVNGDDGEIRGIEAKTGKVVTRLRNGHEPGSKVRTLWAGWLKVGNQVEEWVLSGGFDKKLVVWKACKE</sequence>
<dbReference type="Gene3D" id="2.130.10.10">
    <property type="entry name" value="YVTN repeat-like/Quinoprotein amine dehydrogenase"/>
    <property type="match status" value="1"/>
</dbReference>
<dbReference type="Proteomes" id="UP000224634">
    <property type="component" value="Unassembled WGS sequence"/>
</dbReference>
<dbReference type="PROSITE" id="PS50896">
    <property type="entry name" value="LISH"/>
    <property type="match status" value="1"/>
</dbReference>
<dbReference type="EMBL" id="PDNA01000026">
    <property type="protein sequence ID" value="PGH23250.1"/>
    <property type="molecule type" value="Genomic_DNA"/>
</dbReference>
<proteinExistence type="predicted"/>
<comment type="caution">
    <text evidence="1">The sequence shown here is derived from an EMBL/GenBank/DDBJ whole genome shotgun (WGS) entry which is preliminary data.</text>
</comment>
<organism evidence="1 2">
    <name type="scientific">Polytolypa hystricis (strain UAMH7299)</name>
    <dbReference type="NCBI Taxonomy" id="1447883"/>
    <lineage>
        <taxon>Eukaryota</taxon>
        <taxon>Fungi</taxon>
        <taxon>Dikarya</taxon>
        <taxon>Ascomycota</taxon>
        <taxon>Pezizomycotina</taxon>
        <taxon>Eurotiomycetes</taxon>
        <taxon>Eurotiomycetidae</taxon>
        <taxon>Onygenales</taxon>
        <taxon>Onygenales incertae sedis</taxon>
        <taxon>Polytolypa</taxon>
    </lineage>
</organism>
<dbReference type="InterPro" id="IPR006594">
    <property type="entry name" value="LisH"/>
</dbReference>
<reference evidence="1 2" key="1">
    <citation type="submission" date="2017-10" db="EMBL/GenBank/DDBJ databases">
        <title>Comparative genomics in systemic dimorphic fungi from Ajellomycetaceae.</title>
        <authorList>
            <person name="Munoz J.F."/>
            <person name="Mcewen J.G."/>
            <person name="Clay O.K."/>
            <person name="Cuomo C.A."/>
        </authorList>
    </citation>
    <scope>NUCLEOTIDE SEQUENCE [LARGE SCALE GENOMIC DNA]</scope>
    <source>
        <strain evidence="1 2">UAMH7299</strain>
    </source>
</reference>
<dbReference type="STRING" id="1447883.A0A2B7YPZ4"/>
<dbReference type="OrthoDB" id="1932312at2759"/>
<keyword evidence="2" id="KW-1185">Reference proteome</keyword>
<dbReference type="SUPFAM" id="SSF50978">
    <property type="entry name" value="WD40 repeat-like"/>
    <property type="match status" value="1"/>
</dbReference>